<evidence type="ECO:0000313" key="2">
    <source>
        <dbReference type="EMBL" id="MDQ0304492.1"/>
    </source>
</evidence>
<evidence type="ECO:0000313" key="3">
    <source>
        <dbReference type="Proteomes" id="UP001224682"/>
    </source>
</evidence>
<sequence length="406" mass="44092">MRTVLATLGLGFLGAAFTGGVSAAATPLAAGLAGGVAGNLATDLFKHVDRKICERFLDGWSGIDENHYVVAALRLAQIDALRALIAKFEGTLGKEDDRLGDQAGFGFAARVKSFLSEETKVAQARSFSVGSADIDERKAVLALLPDTFDDALAARRDSNERGEADSAIAQVRSVAEAAVLDELRVRCGDSAKRIPLAFEDFFLGKDGVSGWFDLFVRDAADKLTHPNSEFAAIWNAEQTALIKAYVEAQNLQTAEVGSQVEFLRANFVSGMQEITRARIAVDKIAEHPLRLAAENALLALRTMPSRLQEAVDAGATSFNFEEARKALEDLYAVSSASSRPDVRERVILYQANYNGYLGIIRRGIARLATIEEINIYHNQEIVGVFEQKFADLLEPSLRFDSAMQAN</sequence>
<reference evidence="2 3" key="1">
    <citation type="submission" date="2023-07" db="EMBL/GenBank/DDBJ databases">
        <title>Genomic Encyclopedia of Type Strains, Phase IV (KMG-IV): sequencing the most valuable type-strain genomes for metagenomic binning, comparative biology and taxonomic classification.</title>
        <authorList>
            <person name="Goeker M."/>
        </authorList>
    </citation>
    <scope>NUCLEOTIDE SEQUENCE [LARGE SCALE GENOMIC DNA]</scope>
    <source>
        <strain evidence="2 3">DSM 2457</strain>
    </source>
</reference>
<name>A0ABU0BHG4_9HYPH</name>
<organism evidence="2 3">
    <name type="scientific">Ancylobacter polymorphus</name>
    <dbReference type="NCBI Taxonomy" id="223390"/>
    <lineage>
        <taxon>Bacteria</taxon>
        <taxon>Pseudomonadati</taxon>
        <taxon>Pseudomonadota</taxon>
        <taxon>Alphaproteobacteria</taxon>
        <taxon>Hyphomicrobiales</taxon>
        <taxon>Xanthobacteraceae</taxon>
        <taxon>Ancylobacter</taxon>
    </lineage>
</organism>
<dbReference type="Proteomes" id="UP001224682">
    <property type="component" value="Unassembled WGS sequence"/>
</dbReference>
<protein>
    <submittedName>
        <fullName evidence="2">Uncharacterized protein</fullName>
    </submittedName>
</protein>
<accession>A0ABU0BHG4</accession>
<keyword evidence="3" id="KW-1185">Reference proteome</keyword>
<feature type="signal peptide" evidence="1">
    <location>
        <begin position="1"/>
        <end position="23"/>
    </location>
</feature>
<dbReference type="RefSeq" id="WP_307021747.1">
    <property type="nucleotide sequence ID" value="NZ_JAUSUI010000008.1"/>
</dbReference>
<dbReference type="EMBL" id="JAUSUI010000008">
    <property type="protein sequence ID" value="MDQ0304492.1"/>
    <property type="molecule type" value="Genomic_DNA"/>
</dbReference>
<comment type="caution">
    <text evidence="2">The sequence shown here is derived from an EMBL/GenBank/DDBJ whole genome shotgun (WGS) entry which is preliminary data.</text>
</comment>
<proteinExistence type="predicted"/>
<gene>
    <name evidence="2" type="ORF">J2S75_003537</name>
</gene>
<evidence type="ECO:0000256" key="1">
    <source>
        <dbReference type="SAM" id="SignalP"/>
    </source>
</evidence>
<feature type="chain" id="PRO_5047218142" evidence="1">
    <location>
        <begin position="24"/>
        <end position="406"/>
    </location>
</feature>
<keyword evidence="1" id="KW-0732">Signal</keyword>